<dbReference type="InterPro" id="IPR018016">
    <property type="entry name" value="Nucleoside_phosphorylase_CS"/>
</dbReference>
<dbReference type="CDD" id="cd09006">
    <property type="entry name" value="PNP_EcPNPI-like"/>
    <property type="match status" value="1"/>
</dbReference>
<keyword evidence="4" id="KW-0328">Glycosyltransferase</keyword>
<evidence type="ECO:0000256" key="1">
    <source>
        <dbReference type="ARBA" id="ARBA00010456"/>
    </source>
</evidence>
<evidence type="ECO:0000256" key="4">
    <source>
        <dbReference type="ARBA" id="ARBA00022676"/>
    </source>
</evidence>
<dbReference type="PANTHER" id="PTHR43691:SF11">
    <property type="entry name" value="FI09636P-RELATED"/>
    <property type="match status" value="1"/>
</dbReference>
<evidence type="ECO:0000256" key="3">
    <source>
        <dbReference type="ARBA" id="ARBA00021980"/>
    </source>
</evidence>
<dbReference type="STRING" id="432608.A6V39_01545"/>
<name>A0A1A9QG91_9MOLU</name>
<organism evidence="8 9">
    <name type="scientific">Candidatus Mycoplasma haematobovis</name>
    <dbReference type="NCBI Taxonomy" id="432608"/>
    <lineage>
        <taxon>Bacteria</taxon>
        <taxon>Bacillati</taxon>
        <taxon>Mycoplasmatota</taxon>
        <taxon>Mollicutes</taxon>
        <taxon>Mycoplasmataceae</taxon>
        <taxon>Mycoplasma</taxon>
    </lineage>
</organism>
<evidence type="ECO:0000256" key="5">
    <source>
        <dbReference type="ARBA" id="ARBA00022679"/>
    </source>
</evidence>
<dbReference type="Gene3D" id="3.40.50.1580">
    <property type="entry name" value="Nucleoside phosphorylase domain"/>
    <property type="match status" value="1"/>
</dbReference>
<dbReference type="RefSeq" id="WP_187149964.1">
    <property type="nucleotide sequence ID" value="NZ_LWUJ01000010.1"/>
</dbReference>
<comment type="caution">
    <text evidence="8">The sequence shown here is derived from an EMBL/GenBank/DDBJ whole genome shotgun (WGS) entry which is preliminary data.</text>
</comment>
<dbReference type="GO" id="GO:0006152">
    <property type="term" value="P:purine nucleoside catabolic process"/>
    <property type="evidence" value="ECO:0007669"/>
    <property type="project" value="TreeGrafter"/>
</dbReference>
<keyword evidence="9" id="KW-1185">Reference proteome</keyword>
<dbReference type="PANTHER" id="PTHR43691">
    <property type="entry name" value="URIDINE PHOSPHORYLASE"/>
    <property type="match status" value="1"/>
</dbReference>
<reference evidence="9" key="1">
    <citation type="submission" date="2016-04" db="EMBL/GenBank/DDBJ databases">
        <authorList>
            <person name="Quiroz-Castaneda R.E."/>
            <person name="Martinez-Ocampo F."/>
        </authorList>
    </citation>
    <scope>NUCLEOTIDE SEQUENCE [LARGE SCALE GENOMIC DNA]</scope>
    <source>
        <strain evidence="9">INIFAP01</strain>
    </source>
</reference>
<dbReference type="InterPro" id="IPR035994">
    <property type="entry name" value="Nucleoside_phosphorylase_sf"/>
</dbReference>
<evidence type="ECO:0000313" key="9">
    <source>
        <dbReference type="Proteomes" id="UP000077623"/>
    </source>
</evidence>
<dbReference type="PROSITE" id="PS01232">
    <property type="entry name" value="PNP_UDP_1"/>
    <property type="match status" value="1"/>
</dbReference>
<dbReference type="NCBIfam" id="NF004489">
    <property type="entry name" value="PRK05819.1"/>
    <property type="match status" value="1"/>
</dbReference>
<comment type="similarity">
    <text evidence="1">Belongs to the PNP/UDP phosphorylase family.</text>
</comment>
<dbReference type="Proteomes" id="UP000077623">
    <property type="component" value="Unassembled WGS sequence"/>
</dbReference>
<sequence>MSTPTSHISAHKDEIAKIVLMPGDPLRAKWAADKFLQDVKCVSNVRGMSVYTGNYNGKPVTIMGSGMGIPSMGIYAYELFNFYDVDIIIRVGSTGALRPEVNVMDVILVKEAFVQSSIYNQIMNGSDEQVLKASPEVVEMLEKSASKQGIPLIKERCFTREVHYYKKTAQELVDMTGAGCVEMESYALFATAMHTGKKAASLLTVVDSLVTGKKISAQERETTLDKMFQVALGIL</sequence>
<dbReference type="InterPro" id="IPR004402">
    <property type="entry name" value="DeoD-type"/>
</dbReference>
<feature type="domain" description="Nucleoside phosphorylase" evidence="7">
    <location>
        <begin position="17"/>
        <end position="214"/>
    </location>
</feature>
<dbReference type="Pfam" id="PF01048">
    <property type="entry name" value="PNP_UDP_1"/>
    <property type="match status" value="1"/>
</dbReference>
<protein>
    <recommendedName>
        <fullName evidence="3">Uridine phosphorylase</fullName>
        <ecNumber evidence="2">2.4.2.3</ecNumber>
    </recommendedName>
</protein>
<evidence type="ECO:0000256" key="6">
    <source>
        <dbReference type="ARBA" id="ARBA00048447"/>
    </source>
</evidence>
<dbReference type="EC" id="2.4.2.3" evidence="2"/>
<dbReference type="SUPFAM" id="SSF53167">
    <property type="entry name" value="Purine and uridine phosphorylases"/>
    <property type="match status" value="1"/>
</dbReference>
<gene>
    <name evidence="8" type="ORF">A6V39_01545</name>
</gene>
<comment type="catalytic activity">
    <reaction evidence="6">
        <text>uridine + phosphate = alpha-D-ribose 1-phosphate + uracil</text>
        <dbReference type="Rhea" id="RHEA:24388"/>
        <dbReference type="ChEBI" id="CHEBI:16704"/>
        <dbReference type="ChEBI" id="CHEBI:17568"/>
        <dbReference type="ChEBI" id="CHEBI:43474"/>
        <dbReference type="ChEBI" id="CHEBI:57720"/>
        <dbReference type="EC" id="2.4.2.3"/>
    </reaction>
</comment>
<dbReference type="GO" id="GO:0004850">
    <property type="term" value="F:uridine phosphorylase activity"/>
    <property type="evidence" value="ECO:0007669"/>
    <property type="project" value="UniProtKB-EC"/>
</dbReference>
<evidence type="ECO:0000259" key="7">
    <source>
        <dbReference type="Pfam" id="PF01048"/>
    </source>
</evidence>
<evidence type="ECO:0000313" key="8">
    <source>
        <dbReference type="EMBL" id="OAL10730.1"/>
    </source>
</evidence>
<accession>A0A1A9QG91</accession>
<dbReference type="NCBIfam" id="TIGR00107">
    <property type="entry name" value="deoD"/>
    <property type="match status" value="1"/>
</dbReference>
<dbReference type="GO" id="GO:0005829">
    <property type="term" value="C:cytosol"/>
    <property type="evidence" value="ECO:0007669"/>
    <property type="project" value="TreeGrafter"/>
</dbReference>
<keyword evidence="5" id="KW-0808">Transferase</keyword>
<dbReference type="AlphaFoldDB" id="A0A1A9QG91"/>
<proteinExistence type="inferred from homology"/>
<dbReference type="GO" id="GO:0004731">
    <property type="term" value="F:purine-nucleoside phosphorylase activity"/>
    <property type="evidence" value="ECO:0007669"/>
    <property type="project" value="InterPro"/>
</dbReference>
<dbReference type="InterPro" id="IPR000845">
    <property type="entry name" value="Nucleoside_phosphorylase_d"/>
</dbReference>
<evidence type="ECO:0000256" key="2">
    <source>
        <dbReference type="ARBA" id="ARBA00011888"/>
    </source>
</evidence>
<dbReference type="EMBL" id="LWUJ01000010">
    <property type="protein sequence ID" value="OAL10730.1"/>
    <property type="molecule type" value="Genomic_DNA"/>
</dbReference>